<protein>
    <recommendedName>
        <fullName evidence="8">Rhodopsin domain-containing protein</fullName>
    </recommendedName>
</protein>
<keyword evidence="4 7" id="KW-0472">Membrane</keyword>
<dbReference type="InterPro" id="IPR049326">
    <property type="entry name" value="Rhodopsin_dom_fungi"/>
</dbReference>
<dbReference type="GO" id="GO:0016020">
    <property type="term" value="C:membrane"/>
    <property type="evidence" value="ECO:0007669"/>
    <property type="project" value="UniProtKB-SubCell"/>
</dbReference>
<comment type="caution">
    <text evidence="9">The sequence shown here is derived from an EMBL/GenBank/DDBJ whole genome shotgun (WGS) entry which is preliminary data.</text>
</comment>
<evidence type="ECO:0000256" key="3">
    <source>
        <dbReference type="ARBA" id="ARBA00022989"/>
    </source>
</evidence>
<organism evidence="9 10">
    <name type="scientific">Aspergillus fumigatiaffinis</name>
    <dbReference type="NCBI Taxonomy" id="340414"/>
    <lineage>
        <taxon>Eukaryota</taxon>
        <taxon>Fungi</taxon>
        <taxon>Dikarya</taxon>
        <taxon>Ascomycota</taxon>
        <taxon>Pezizomycotina</taxon>
        <taxon>Eurotiomycetes</taxon>
        <taxon>Eurotiomycetidae</taxon>
        <taxon>Eurotiales</taxon>
        <taxon>Aspergillaceae</taxon>
        <taxon>Aspergillus</taxon>
        <taxon>Aspergillus subgen. Fumigati</taxon>
    </lineage>
</organism>
<name>A0A8H4HF47_9EURO</name>
<proteinExistence type="inferred from homology"/>
<gene>
    <name evidence="9" type="ORF">CNMCM6805_003187</name>
</gene>
<evidence type="ECO:0000313" key="10">
    <source>
        <dbReference type="Proteomes" id="UP000653565"/>
    </source>
</evidence>
<dbReference type="OrthoDB" id="3934549at2759"/>
<evidence type="ECO:0000313" key="9">
    <source>
        <dbReference type="EMBL" id="KAF4242072.1"/>
    </source>
</evidence>
<accession>A0A8H4HF47</accession>
<dbReference type="PANTHER" id="PTHR33048">
    <property type="entry name" value="PTH11-LIKE INTEGRAL MEMBRANE PROTEIN (AFU_ORTHOLOGUE AFUA_5G11245)"/>
    <property type="match status" value="1"/>
</dbReference>
<keyword evidence="2 7" id="KW-0812">Transmembrane</keyword>
<evidence type="ECO:0000259" key="8">
    <source>
        <dbReference type="Pfam" id="PF20684"/>
    </source>
</evidence>
<feature type="region of interest" description="Disordered" evidence="6">
    <location>
        <begin position="250"/>
        <end position="270"/>
    </location>
</feature>
<evidence type="ECO:0000256" key="5">
    <source>
        <dbReference type="ARBA" id="ARBA00038359"/>
    </source>
</evidence>
<sequence length="326" mass="35809">MATAYGGRGPVLLGVTWAETALALILFGLRAKTASLCPPEDVSFGFCGLRWDFIWVMFAYALAFAAQCTMTVSVSYGLGLHQDQLSHQQIVAGNYWSWIAQVLAILDLAIARCAVIAFLLALQTHTHRKGRWALLTVGAIQGLINVAEIGVIFHQCDPPRRLWDMEVPGTCNLIETCLYIGYAQGAGINKTVAISTIAETADQTYAIAKLNTWVLTEMWFILIFGSIPVLRPFFVRFSQSIKTVAGYSSSRSRTHADGDRSGSRPNDETWINLDGQQHSPWIANGPHTKKGVSVGIHGGSEENILSTTYRDQIVVTKKTTVMEESR</sequence>
<evidence type="ECO:0000256" key="1">
    <source>
        <dbReference type="ARBA" id="ARBA00004141"/>
    </source>
</evidence>
<evidence type="ECO:0000256" key="2">
    <source>
        <dbReference type="ARBA" id="ARBA00022692"/>
    </source>
</evidence>
<keyword evidence="3 7" id="KW-1133">Transmembrane helix</keyword>
<dbReference type="Pfam" id="PF20684">
    <property type="entry name" value="Fung_rhodopsin"/>
    <property type="match status" value="1"/>
</dbReference>
<dbReference type="AlphaFoldDB" id="A0A8H4HF47"/>
<feature type="domain" description="Rhodopsin" evidence="8">
    <location>
        <begin position="49"/>
        <end position="179"/>
    </location>
</feature>
<feature type="compositionally biased region" description="Basic and acidic residues" evidence="6">
    <location>
        <begin position="254"/>
        <end position="267"/>
    </location>
</feature>
<evidence type="ECO:0000256" key="7">
    <source>
        <dbReference type="SAM" id="Phobius"/>
    </source>
</evidence>
<feature type="transmembrane region" description="Helical" evidence="7">
    <location>
        <begin position="132"/>
        <end position="153"/>
    </location>
</feature>
<evidence type="ECO:0000256" key="4">
    <source>
        <dbReference type="ARBA" id="ARBA00023136"/>
    </source>
</evidence>
<comment type="subcellular location">
    <subcellularLocation>
        <location evidence="1">Membrane</location>
        <topology evidence="1">Multi-pass membrane protein</topology>
    </subcellularLocation>
</comment>
<reference evidence="9" key="1">
    <citation type="journal article" date="2020" name="bioRxiv">
        <title>Genomic and phenotypic heterogeneity of clinical isolates of the human pathogens Aspergillus fumigatus, Aspergillus lentulus and Aspergillus fumigatiaffinis.</title>
        <authorList>
            <person name="dos Santos R.A.C."/>
            <person name="Steenwyk J.L."/>
            <person name="Rivero-Menendez O."/>
            <person name="Mead M.E."/>
            <person name="Silva L.P."/>
            <person name="Bastos R.W."/>
            <person name="Alastruey-Izquierdo A."/>
            <person name="Goldman G.H."/>
            <person name="Rokas A."/>
        </authorList>
    </citation>
    <scope>NUCLEOTIDE SEQUENCE</scope>
    <source>
        <strain evidence="9">CNM-CM6805</strain>
    </source>
</reference>
<dbReference type="InterPro" id="IPR052337">
    <property type="entry name" value="SAT4-like"/>
</dbReference>
<dbReference type="EMBL" id="JAAAPX010000018">
    <property type="protein sequence ID" value="KAF4242072.1"/>
    <property type="molecule type" value="Genomic_DNA"/>
</dbReference>
<feature type="transmembrane region" description="Helical" evidence="7">
    <location>
        <begin position="52"/>
        <end position="78"/>
    </location>
</feature>
<evidence type="ECO:0000256" key="6">
    <source>
        <dbReference type="SAM" id="MobiDB-lite"/>
    </source>
</evidence>
<keyword evidence="10" id="KW-1185">Reference proteome</keyword>
<feature type="transmembrane region" description="Helical" evidence="7">
    <location>
        <begin position="98"/>
        <end position="120"/>
    </location>
</feature>
<comment type="similarity">
    <text evidence="5">Belongs to the SAT4 family.</text>
</comment>
<dbReference type="Proteomes" id="UP000653565">
    <property type="component" value="Unassembled WGS sequence"/>
</dbReference>
<feature type="transmembrane region" description="Helical" evidence="7">
    <location>
        <begin position="218"/>
        <end position="234"/>
    </location>
</feature>
<dbReference type="PANTHER" id="PTHR33048:SF165">
    <property type="entry name" value="INTEGRAL MEMBRANE PROTEIN"/>
    <property type="match status" value="1"/>
</dbReference>
<feature type="transmembrane region" description="Helical" evidence="7">
    <location>
        <begin position="12"/>
        <end position="31"/>
    </location>
</feature>
<reference evidence="9" key="2">
    <citation type="submission" date="2020-04" db="EMBL/GenBank/DDBJ databases">
        <authorList>
            <person name="Santos R.A.C."/>
            <person name="Steenwyk J.L."/>
            <person name="Rivero-Menendez O."/>
            <person name="Mead M.E."/>
            <person name="Silva L.P."/>
            <person name="Bastos R.W."/>
            <person name="Alastruey-Izquierdo A."/>
            <person name="Goldman G.H."/>
            <person name="Rokas A."/>
        </authorList>
    </citation>
    <scope>NUCLEOTIDE SEQUENCE</scope>
    <source>
        <strain evidence="9">CNM-CM6805</strain>
    </source>
</reference>